<dbReference type="OrthoDB" id="1932715at2759"/>
<proteinExistence type="predicted"/>
<evidence type="ECO:0000256" key="6">
    <source>
        <dbReference type="ARBA" id="ARBA00022918"/>
    </source>
</evidence>
<keyword evidence="4" id="KW-0255">Endonuclease</keyword>
<evidence type="ECO:0000313" key="9">
    <source>
        <dbReference type="Proteomes" id="UP000236161"/>
    </source>
</evidence>
<dbReference type="GO" id="GO:0016787">
    <property type="term" value="F:hydrolase activity"/>
    <property type="evidence" value="ECO:0007669"/>
    <property type="project" value="UniProtKB-KW"/>
</dbReference>
<dbReference type="InterPro" id="IPR043502">
    <property type="entry name" value="DNA/RNA_pol_sf"/>
</dbReference>
<evidence type="ECO:0000256" key="3">
    <source>
        <dbReference type="ARBA" id="ARBA00022722"/>
    </source>
</evidence>
<dbReference type="CDD" id="cd09274">
    <property type="entry name" value="RNase_HI_RT_Ty3"/>
    <property type="match status" value="1"/>
</dbReference>
<keyword evidence="6" id="KW-0695">RNA-directed DNA polymerase</keyword>
<evidence type="ECO:0000313" key="8">
    <source>
        <dbReference type="EMBL" id="PKA45571.1"/>
    </source>
</evidence>
<dbReference type="AlphaFoldDB" id="A0A2H9ZQK3"/>
<evidence type="ECO:0000256" key="4">
    <source>
        <dbReference type="ARBA" id="ARBA00022759"/>
    </source>
</evidence>
<name>A0A2H9ZQK3_9ASPA</name>
<gene>
    <name evidence="8" type="ORF">AXF42_Ash021624</name>
</gene>
<feature type="domain" description="Reverse transcriptase RNase H-like" evidence="7">
    <location>
        <begin position="11"/>
        <end position="110"/>
    </location>
</feature>
<dbReference type="EMBL" id="KZ454841">
    <property type="protein sequence ID" value="PKA45571.1"/>
    <property type="molecule type" value="Genomic_DNA"/>
</dbReference>
<organism evidence="8 9">
    <name type="scientific">Apostasia shenzhenica</name>
    <dbReference type="NCBI Taxonomy" id="1088818"/>
    <lineage>
        <taxon>Eukaryota</taxon>
        <taxon>Viridiplantae</taxon>
        <taxon>Streptophyta</taxon>
        <taxon>Embryophyta</taxon>
        <taxon>Tracheophyta</taxon>
        <taxon>Spermatophyta</taxon>
        <taxon>Magnoliopsida</taxon>
        <taxon>Liliopsida</taxon>
        <taxon>Asparagales</taxon>
        <taxon>Orchidaceae</taxon>
        <taxon>Apostasioideae</taxon>
        <taxon>Apostasia</taxon>
    </lineage>
</organism>
<protein>
    <recommendedName>
        <fullName evidence="7">Reverse transcriptase RNase H-like domain-containing protein</fullName>
    </recommendedName>
</protein>
<evidence type="ECO:0000256" key="2">
    <source>
        <dbReference type="ARBA" id="ARBA00022695"/>
    </source>
</evidence>
<reference evidence="8 9" key="1">
    <citation type="journal article" date="2017" name="Nature">
        <title>The Apostasia genome and the evolution of orchids.</title>
        <authorList>
            <person name="Zhang G.Q."/>
            <person name="Liu K.W."/>
            <person name="Li Z."/>
            <person name="Lohaus R."/>
            <person name="Hsiao Y.Y."/>
            <person name="Niu S.C."/>
            <person name="Wang J.Y."/>
            <person name="Lin Y.C."/>
            <person name="Xu Q."/>
            <person name="Chen L.J."/>
            <person name="Yoshida K."/>
            <person name="Fujiwara S."/>
            <person name="Wang Z.W."/>
            <person name="Zhang Y.Q."/>
            <person name="Mitsuda N."/>
            <person name="Wang M."/>
            <person name="Liu G.H."/>
            <person name="Pecoraro L."/>
            <person name="Huang H.X."/>
            <person name="Xiao X.J."/>
            <person name="Lin M."/>
            <person name="Wu X.Y."/>
            <person name="Wu W.L."/>
            <person name="Chen Y.Y."/>
            <person name="Chang S.B."/>
            <person name="Sakamoto S."/>
            <person name="Ohme-Takagi M."/>
            <person name="Yagi M."/>
            <person name="Zeng S.J."/>
            <person name="Shen C.Y."/>
            <person name="Yeh C.M."/>
            <person name="Luo Y.B."/>
            <person name="Tsai W.C."/>
            <person name="Van de Peer Y."/>
            <person name="Liu Z.J."/>
        </authorList>
    </citation>
    <scope>NUCLEOTIDE SEQUENCE [LARGE SCALE GENOMIC DNA]</scope>
    <source>
        <strain evidence="9">cv. Shenzhen</strain>
        <tissue evidence="8">Stem</tissue>
    </source>
</reference>
<dbReference type="PANTHER" id="PTHR35046:SF9">
    <property type="entry name" value="RNA-DIRECTED DNA POLYMERASE"/>
    <property type="match status" value="1"/>
</dbReference>
<sequence length="224" mass="26047">MTKAPVLRLPDFSKVFEVSCDAFGVSIGGVLSQENHHIAFFSEKLNEAKQKYSTYDKEFYVVVQALRYWQHYLLPQEFVLFSDHEALRYLNSQKKLNSRHAKWVEFLQKYTFVLKLKAGIKNKVADALSRRVSLLFTMSVEVLGFDKLTESYKDCPDFGVIYAAVKEGQSREFTDFLIQDGYLFRDCRLCFPRTSVRDFLVWELHAGRLVGHFGRNKTIEAVET</sequence>
<accession>A0A2H9ZQK3</accession>
<keyword evidence="5" id="KW-0378">Hydrolase</keyword>
<dbReference type="Pfam" id="PF17917">
    <property type="entry name" value="RT_RNaseH"/>
    <property type="match status" value="1"/>
</dbReference>
<dbReference type="Proteomes" id="UP000236161">
    <property type="component" value="Unassembled WGS sequence"/>
</dbReference>
<keyword evidence="2" id="KW-0548">Nucleotidyltransferase</keyword>
<keyword evidence="9" id="KW-1185">Reference proteome</keyword>
<dbReference type="GO" id="GO:0004519">
    <property type="term" value="F:endonuclease activity"/>
    <property type="evidence" value="ECO:0007669"/>
    <property type="project" value="UniProtKB-KW"/>
</dbReference>
<keyword evidence="3" id="KW-0540">Nuclease</keyword>
<dbReference type="SUPFAM" id="SSF56672">
    <property type="entry name" value="DNA/RNA polymerases"/>
    <property type="match status" value="1"/>
</dbReference>
<dbReference type="PANTHER" id="PTHR35046">
    <property type="entry name" value="ZINC KNUCKLE (CCHC-TYPE) FAMILY PROTEIN"/>
    <property type="match status" value="1"/>
</dbReference>
<dbReference type="InterPro" id="IPR041373">
    <property type="entry name" value="RT_RNaseH"/>
</dbReference>
<keyword evidence="1" id="KW-0808">Transferase</keyword>
<evidence type="ECO:0000256" key="5">
    <source>
        <dbReference type="ARBA" id="ARBA00022801"/>
    </source>
</evidence>
<evidence type="ECO:0000256" key="1">
    <source>
        <dbReference type="ARBA" id="ARBA00022679"/>
    </source>
</evidence>
<evidence type="ECO:0000259" key="7">
    <source>
        <dbReference type="Pfam" id="PF17917"/>
    </source>
</evidence>
<dbReference type="GO" id="GO:0003964">
    <property type="term" value="F:RNA-directed DNA polymerase activity"/>
    <property type="evidence" value="ECO:0007669"/>
    <property type="project" value="UniProtKB-KW"/>
</dbReference>